<evidence type="ECO:0000313" key="4">
    <source>
        <dbReference type="Proteomes" id="UP000192936"/>
    </source>
</evidence>
<dbReference type="InterPro" id="IPR006423">
    <property type="entry name" value="Lipo_e_P4"/>
</dbReference>
<dbReference type="RefSeq" id="WP_085084218.1">
    <property type="nucleotide sequence ID" value="NZ_FXAK01000002.1"/>
</dbReference>
<dbReference type="PIRSF" id="PIRSF019271">
    <property type="entry name" value="Acid_Ptase_C"/>
    <property type="match status" value="1"/>
</dbReference>
<evidence type="ECO:0000256" key="2">
    <source>
        <dbReference type="SAM" id="SignalP"/>
    </source>
</evidence>
<dbReference type="PANTHER" id="PTHR31284:SF10">
    <property type="entry name" value="ACID PHOSPHATASE-LIKE PROTEIN"/>
    <property type="match status" value="1"/>
</dbReference>
<dbReference type="PANTHER" id="PTHR31284">
    <property type="entry name" value="ACID PHOSPHATASE-LIKE PROTEIN"/>
    <property type="match status" value="1"/>
</dbReference>
<dbReference type="InterPro" id="IPR036412">
    <property type="entry name" value="HAD-like_sf"/>
</dbReference>
<dbReference type="AlphaFoldDB" id="A0A1X7EJF1"/>
<accession>A0A1X7EJF1</accession>
<protein>
    <submittedName>
        <fullName evidence="3">Acid phosphatase</fullName>
    </submittedName>
</protein>
<reference evidence="3 4" key="1">
    <citation type="submission" date="2017-04" db="EMBL/GenBank/DDBJ databases">
        <authorList>
            <person name="Afonso C.L."/>
            <person name="Miller P.J."/>
            <person name="Scott M.A."/>
            <person name="Spackman E."/>
            <person name="Goraichik I."/>
            <person name="Dimitrov K.M."/>
            <person name="Suarez D.L."/>
            <person name="Swayne D.E."/>
        </authorList>
    </citation>
    <scope>NUCLEOTIDE SEQUENCE [LARGE SCALE GENOMIC DNA]</scope>
    <source>
        <strain evidence="3 4">A2P</strain>
    </source>
</reference>
<dbReference type="InterPro" id="IPR023214">
    <property type="entry name" value="HAD_sf"/>
</dbReference>
<dbReference type="OrthoDB" id="193314at2"/>
<dbReference type="Proteomes" id="UP000192936">
    <property type="component" value="Unassembled WGS sequence"/>
</dbReference>
<dbReference type="InterPro" id="IPR005519">
    <property type="entry name" value="Acid_phosphat_B-like"/>
</dbReference>
<proteinExistence type="predicted"/>
<dbReference type="Pfam" id="PF03767">
    <property type="entry name" value="Acid_phosphat_B"/>
    <property type="match status" value="1"/>
</dbReference>
<dbReference type="EMBL" id="FXAK01000002">
    <property type="protein sequence ID" value="SMF34542.1"/>
    <property type="molecule type" value="Genomic_DNA"/>
</dbReference>
<dbReference type="SFLD" id="SFLDG01125">
    <property type="entry name" value="C1.1:_Acid_Phosphatase_Like"/>
    <property type="match status" value="1"/>
</dbReference>
<dbReference type="GO" id="GO:0009279">
    <property type="term" value="C:cell outer membrane"/>
    <property type="evidence" value="ECO:0007669"/>
    <property type="project" value="InterPro"/>
</dbReference>
<dbReference type="STRING" id="286727.SAMN02982917_1726"/>
<evidence type="ECO:0000256" key="1">
    <source>
        <dbReference type="ARBA" id="ARBA00022729"/>
    </source>
</evidence>
<dbReference type="SUPFAM" id="SSF56784">
    <property type="entry name" value="HAD-like"/>
    <property type="match status" value="1"/>
</dbReference>
<sequence length="293" mass="32006">MRNSACSGRWSLLSGAVVLSLLAGPALAADPAPQGPVPQNDLLNAELWMQRSVEYKANALAVYALGRIQLDKALADKNWTSATEQTGSYQELPPAVVLDLDETAMDNSAYQTGLVTSGTDFSPKTWDAWVKAEKATAVPGAVEFTQYAESKGVKVFYVTNRSADQEEPTRRNAQALGFPMGGNVDTFLMSKEKPEWGSAKSARRAYIAKDYRIVLLFGDNFGDFTDAANGSEAERMKAYETVKEHFGRDWLMLANPGYGSFESAPYGHNFKLSADEKRAKKIGALEPWVPTAQ</sequence>
<dbReference type="Gene3D" id="3.40.50.1000">
    <property type="entry name" value="HAD superfamily/HAD-like"/>
    <property type="match status" value="1"/>
</dbReference>
<name>A0A1X7EJF1_9PROT</name>
<dbReference type="SFLD" id="SFLDS00003">
    <property type="entry name" value="Haloacid_Dehalogenase"/>
    <property type="match status" value="1"/>
</dbReference>
<feature type="chain" id="PRO_5012100917" evidence="2">
    <location>
        <begin position="29"/>
        <end position="293"/>
    </location>
</feature>
<gene>
    <name evidence="3" type="ORF">SAMN02982917_1726</name>
</gene>
<keyword evidence="1 2" id="KW-0732">Signal</keyword>
<feature type="signal peptide" evidence="2">
    <location>
        <begin position="1"/>
        <end position="28"/>
    </location>
</feature>
<organism evidence="3 4">
    <name type="scientific">Azospirillum oryzae</name>
    <dbReference type="NCBI Taxonomy" id="286727"/>
    <lineage>
        <taxon>Bacteria</taxon>
        <taxon>Pseudomonadati</taxon>
        <taxon>Pseudomonadota</taxon>
        <taxon>Alphaproteobacteria</taxon>
        <taxon>Rhodospirillales</taxon>
        <taxon>Azospirillaceae</taxon>
        <taxon>Azospirillum</taxon>
    </lineage>
</organism>
<evidence type="ECO:0000313" key="3">
    <source>
        <dbReference type="EMBL" id="SMF34542.1"/>
    </source>
</evidence>